<dbReference type="CDD" id="cd20704">
    <property type="entry name" value="Orc3"/>
    <property type="match status" value="1"/>
</dbReference>
<accession>A0AAE0WQ14</accession>
<name>A0AAE0WQ14_9PEZI</name>
<feature type="domain" description="Origin recognition complex subunit 3 N-terminal" evidence="6">
    <location>
        <begin position="31"/>
        <end position="307"/>
    </location>
</feature>
<proteinExistence type="inferred from homology"/>
<protein>
    <submittedName>
        <fullName evidence="8">Origin recognition complex subunit 3</fullName>
    </submittedName>
</protein>
<evidence type="ECO:0000256" key="5">
    <source>
        <dbReference type="ARBA" id="ARBA00023242"/>
    </source>
</evidence>
<sequence length="662" mass="73786">MEYEKAYVLGTDDDRPAKRRRIEAKGLHTSWPHRRQAYQTAWKQQRDAIETRLADVDAATVEDVSTFLDEAVVNTRSERIPTGIILQGADGGSTALNQIRKHVTSMQRARRRMVVLSANAGSNLKALLKALIIRATLQQSGIDEDEEDDVQSTRSKGPRLLNYDLQILCDHVCDRKLEQIVIAFEDTEAFDLDLLSELIELLGYWKDRIPFVCLFNIATDVDALQRLSRSAMKCLDGKLFDVAPSGEAVEQVLETIITSKSSLWLGAGLISMVLERQSDYIQSIGTLVDSVQYAYMSAYYANALSVFMASPHTRELSTTHFEAARSLPSFRTWVLRILGERGPEDIKDLLHNDKGILDFVVGGIEAGQGVLNKMIVALKVIRKLQEALPNTTKSALSTLYVQAMSGKLLGTPALRSQLLLVKKVPSDIAVALLESALSIEGFESAARASDSVQQELKTLLSKQKDSTQPLRSEDDIKNATLRTTVVAQKVELSKQKSALSEQDKAYTALLGRISNMFQDYFADTLINPKDLLFNEIFIYDHKSPYREVFTPRPRHAIERALASPHDYLDCDCCAPGHDGEEATLASTQPPSAVLYQLYLESGNLINASDLWQAFQAVMGDDKDEAETMALFQRGLAELRSLGMMKPTRKRADHVAKVMWRGL</sequence>
<dbReference type="InterPro" id="IPR040855">
    <property type="entry name" value="ORC_WH_C"/>
</dbReference>
<dbReference type="GO" id="GO:0006270">
    <property type="term" value="P:DNA replication initiation"/>
    <property type="evidence" value="ECO:0007669"/>
    <property type="project" value="TreeGrafter"/>
</dbReference>
<gene>
    <name evidence="8" type="primary">ORC3</name>
    <name evidence="8" type="ORF">LTR78_004498</name>
</gene>
<dbReference type="Proteomes" id="UP001274830">
    <property type="component" value="Unassembled WGS sequence"/>
</dbReference>
<dbReference type="GO" id="GO:0005664">
    <property type="term" value="C:nuclear origin of replication recognition complex"/>
    <property type="evidence" value="ECO:0007669"/>
    <property type="project" value="InterPro"/>
</dbReference>
<dbReference type="GeneID" id="89962641"/>
<evidence type="ECO:0000313" key="8">
    <source>
        <dbReference type="EMBL" id="KAK3675857.1"/>
    </source>
</evidence>
<dbReference type="InterPro" id="IPR045667">
    <property type="entry name" value="ORC3_N"/>
</dbReference>
<evidence type="ECO:0000256" key="2">
    <source>
        <dbReference type="ARBA" id="ARBA00010977"/>
    </source>
</evidence>
<dbReference type="EMBL" id="JAUTXT010000013">
    <property type="protein sequence ID" value="KAK3675857.1"/>
    <property type="molecule type" value="Genomic_DNA"/>
</dbReference>
<dbReference type="Pfam" id="PF18137">
    <property type="entry name" value="WHD_ORC"/>
    <property type="match status" value="1"/>
</dbReference>
<keyword evidence="4" id="KW-0238">DNA-binding</keyword>
<dbReference type="RefSeq" id="XP_064694186.1">
    <property type="nucleotide sequence ID" value="XM_064838101.1"/>
</dbReference>
<keyword evidence="5" id="KW-0539">Nucleus</keyword>
<evidence type="ECO:0000259" key="7">
    <source>
        <dbReference type="Pfam" id="PF18137"/>
    </source>
</evidence>
<feature type="domain" description="Origin recognition complex subunit 3 winged helix C-terminal" evidence="7">
    <location>
        <begin position="554"/>
        <end position="625"/>
    </location>
</feature>
<evidence type="ECO:0000313" key="9">
    <source>
        <dbReference type="Proteomes" id="UP001274830"/>
    </source>
</evidence>
<evidence type="ECO:0000259" key="6">
    <source>
        <dbReference type="Pfam" id="PF07034"/>
    </source>
</evidence>
<dbReference type="PANTHER" id="PTHR12748:SF0">
    <property type="entry name" value="ORIGIN RECOGNITION COMPLEX SUBUNIT 3"/>
    <property type="match status" value="1"/>
</dbReference>
<evidence type="ECO:0000256" key="3">
    <source>
        <dbReference type="ARBA" id="ARBA00022705"/>
    </source>
</evidence>
<comment type="similarity">
    <text evidence="2">Belongs to the ORC3 family.</text>
</comment>
<dbReference type="GO" id="GO:0031261">
    <property type="term" value="C:DNA replication preinitiation complex"/>
    <property type="evidence" value="ECO:0007669"/>
    <property type="project" value="TreeGrafter"/>
</dbReference>
<keyword evidence="3" id="KW-0235">DNA replication</keyword>
<evidence type="ECO:0000256" key="4">
    <source>
        <dbReference type="ARBA" id="ARBA00023125"/>
    </source>
</evidence>
<keyword evidence="9" id="KW-1185">Reference proteome</keyword>
<dbReference type="PANTHER" id="PTHR12748">
    <property type="entry name" value="ORIGIN RECOGNITION COMPLEX SUBUNIT 3"/>
    <property type="match status" value="1"/>
</dbReference>
<dbReference type="GO" id="GO:0003688">
    <property type="term" value="F:DNA replication origin binding"/>
    <property type="evidence" value="ECO:0007669"/>
    <property type="project" value="TreeGrafter"/>
</dbReference>
<dbReference type="Pfam" id="PF07034">
    <property type="entry name" value="ORC3_N"/>
    <property type="match status" value="1"/>
</dbReference>
<dbReference type="InterPro" id="IPR020795">
    <property type="entry name" value="ORC3"/>
</dbReference>
<comment type="caution">
    <text evidence="8">The sequence shown here is derived from an EMBL/GenBank/DDBJ whole genome shotgun (WGS) entry which is preliminary data.</text>
</comment>
<organism evidence="8 9">
    <name type="scientific">Recurvomyces mirabilis</name>
    <dbReference type="NCBI Taxonomy" id="574656"/>
    <lineage>
        <taxon>Eukaryota</taxon>
        <taxon>Fungi</taxon>
        <taxon>Dikarya</taxon>
        <taxon>Ascomycota</taxon>
        <taxon>Pezizomycotina</taxon>
        <taxon>Dothideomycetes</taxon>
        <taxon>Dothideomycetidae</taxon>
        <taxon>Mycosphaerellales</taxon>
        <taxon>Teratosphaeriaceae</taxon>
        <taxon>Recurvomyces</taxon>
    </lineage>
</organism>
<comment type="subcellular location">
    <subcellularLocation>
        <location evidence="1">Nucleus</location>
    </subcellularLocation>
</comment>
<evidence type="ECO:0000256" key="1">
    <source>
        <dbReference type="ARBA" id="ARBA00004123"/>
    </source>
</evidence>
<reference evidence="8" key="1">
    <citation type="submission" date="2023-07" db="EMBL/GenBank/DDBJ databases">
        <title>Black Yeasts Isolated from many extreme environments.</title>
        <authorList>
            <person name="Coleine C."/>
            <person name="Stajich J.E."/>
            <person name="Selbmann L."/>
        </authorList>
    </citation>
    <scope>NUCLEOTIDE SEQUENCE</scope>
    <source>
        <strain evidence="8">CCFEE 5485</strain>
    </source>
</reference>
<dbReference type="GO" id="GO:0005656">
    <property type="term" value="C:nuclear pre-replicative complex"/>
    <property type="evidence" value="ECO:0007669"/>
    <property type="project" value="TreeGrafter"/>
</dbReference>
<dbReference type="AlphaFoldDB" id="A0AAE0WQ14"/>